<dbReference type="Gene3D" id="3.30.1360.100">
    <property type="entry name" value="General secretion pathway protein M, EpsM"/>
    <property type="match status" value="1"/>
</dbReference>
<evidence type="ECO:0000256" key="1">
    <source>
        <dbReference type="ARBA" id="ARBA00004377"/>
    </source>
</evidence>
<keyword evidence="7" id="KW-0653">Protein transport</keyword>
<dbReference type="InterPro" id="IPR007690">
    <property type="entry name" value="T2SS_GspM"/>
</dbReference>
<evidence type="ECO:0000256" key="6">
    <source>
        <dbReference type="ARBA" id="ARBA00022692"/>
    </source>
</evidence>
<dbReference type="SUPFAM" id="SSF103054">
    <property type="entry name" value="General secretion pathway protein M, EpsM"/>
    <property type="match status" value="1"/>
</dbReference>
<evidence type="ECO:0000256" key="7">
    <source>
        <dbReference type="ARBA" id="ARBA00022927"/>
    </source>
</evidence>
<evidence type="ECO:0000256" key="9">
    <source>
        <dbReference type="ARBA" id="ARBA00023136"/>
    </source>
</evidence>
<proteinExistence type="inferred from homology"/>
<evidence type="ECO:0000256" key="3">
    <source>
        <dbReference type="ARBA" id="ARBA00022448"/>
    </source>
</evidence>
<evidence type="ECO:0000313" key="10">
    <source>
        <dbReference type="EMBL" id="GGA86898.1"/>
    </source>
</evidence>
<organism evidence="10 11">
    <name type="scientific">Arenimonas soli</name>
    <dbReference type="NCBI Taxonomy" id="2269504"/>
    <lineage>
        <taxon>Bacteria</taxon>
        <taxon>Pseudomonadati</taxon>
        <taxon>Pseudomonadota</taxon>
        <taxon>Gammaproteobacteria</taxon>
        <taxon>Lysobacterales</taxon>
        <taxon>Lysobacteraceae</taxon>
        <taxon>Arenimonas</taxon>
    </lineage>
</organism>
<accession>A0ABQ1HSP7</accession>
<keyword evidence="3" id="KW-0813">Transport</keyword>
<comment type="similarity">
    <text evidence="2">Belongs to the GSP M family.</text>
</comment>
<evidence type="ECO:0008006" key="12">
    <source>
        <dbReference type="Google" id="ProtNLM"/>
    </source>
</evidence>
<protein>
    <recommendedName>
        <fullName evidence="12">General secretion pathway protein GspM</fullName>
    </recommendedName>
</protein>
<dbReference type="EMBL" id="BMKC01000004">
    <property type="protein sequence ID" value="GGA86898.1"/>
    <property type="molecule type" value="Genomic_DNA"/>
</dbReference>
<dbReference type="InterPro" id="IPR023229">
    <property type="entry name" value="T2SS_M_periplasmic_sf"/>
</dbReference>
<keyword evidence="4" id="KW-1003">Cell membrane</keyword>
<keyword evidence="9" id="KW-0472">Membrane</keyword>
<evidence type="ECO:0000256" key="5">
    <source>
        <dbReference type="ARBA" id="ARBA00022519"/>
    </source>
</evidence>
<gene>
    <name evidence="10" type="ORF">GCM10011521_26680</name>
</gene>
<dbReference type="Pfam" id="PF04612">
    <property type="entry name" value="T2SSM"/>
    <property type="match status" value="1"/>
</dbReference>
<keyword evidence="8" id="KW-1133">Transmembrane helix</keyword>
<evidence type="ECO:0000256" key="2">
    <source>
        <dbReference type="ARBA" id="ARBA00010637"/>
    </source>
</evidence>
<name>A0ABQ1HSP7_9GAMM</name>
<dbReference type="Proteomes" id="UP000623419">
    <property type="component" value="Unassembled WGS sequence"/>
</dbReference>
<evidence type="ECO:0000256" key="4">
    <source>
        <dbReference type="ARBA" id="ARBA00022475"/>
    </source>
</evidence>
<reference evidence="11" key="1">
    <citation type="journal article" date="2019" name="Int. J. Syst. Evol. Microbiol.">
        <title>The Global Catalogue of Microorganisms (GCM) 10K type strain sequencing project: providing services to taxonomists for standard genome sequencing and annotation.</title>
        <authorList>
            <consortium name="The Broad Institute Genomics Platform"/>
            <consortium name="The Broad Institute Genome Sequencing Center for Infectious Disease"/>
            <person name="Wu L."/>
            <person name="Ma J."/>
        </authorList>
    </citation>
    <scope>NUCLEOTIDE SEQUENCE [LARGE SCALE GENOMIC DNA]</scope>
    <source>
        <strain evidence="11">CGMCC 1.15905</strain>
    </source>
</reference>
<comment type="subcellular location">
    <subcellularLocation>
        <location evidence="1">Cell inner membrane</location>
        <topology evidence="1">Single-pass membrane protein</topology>
    </subcellularLocation>
</comment>
<comment type="caution">
    <text evidence="10">The sequence shown here is derived from an EMBL/GenBank/DDBJ whole genome shotgun (WGS) entry which is preliminary data.</text>
</comment>
<evidence type="ECO:0000256" key="8">
    <source>
        <dbReference type="ARBA" id="ARBA00022989"/>
    </source>
</evidence>
<dbReference type="PROSITE" id="PS51257">
    <property type="entry name" value="PROKAR_LIPOPROTEIN"/>
    <property type="match status" value="1"/>
</dbReference>
<keyword evidence="11" id="KW-1185">Reference proteome</keyword>
<evidence type="ECO:0000313" key="11">
    <source>
        <dbReference type="Proteomes" id="UP000623419"/>
    </source>
</evidence>
<dbReference type="RefSeq" id="WP_188665447.1">
    <property type="nucleotide sequence ID" value="NZ_BMKC01000004.1"/>
</dbReference>
<sequence>MTSQLRQRWQSRPTRERRAVLVGLGLLGAAACLALVVAALQAREPLQRDVQALRASAATMDQQARELERLRRLPAAPPSDEPLRARVQAALDANLPPAAATRLESPDPGQVVVVFETVAFAAWLRWTEDLAIRQVRLESCRIDALPAPGQVSVTATLVPSGPP</sequence>
<keyword evidence="6" id="KW-0812">Transmembrane</keyword>
<keyword evidence="5" id="KW-0997">Cell inner membrane</keyword>